<evidence type="ECO:0000313" key="1">
    <source>
        <dbReference type="EMBL" id="QHT20733.1"/>
    </source>
</evidence>
<protein>
    <submittedName>
        <fullName evidence="1">Uncharacterized protein</fullName>
    </submittedName>
</protein>
<organism evidence="1">
    <name type="scientific">viral metagenome</name>
    <dbReference type="NCBI Taxonomy" id="1070528"/>
    <lineage>
        <taxon>unclassified sequences</taxon>
        <taxon>metagenomes</taxon>
        <taxon>organismal metagenomes</taxon>
    </lineage>
</organism>
<name>A0A6C0DWP2_9ZZZZ</name>
<reference evidence="1" key="1">
    <citation type="journal article" date="2020" name="Nature">
        <title>Giant virus diversity and host interactions through global metagenomics.</title>
        <authorList>
            <person name="Schulz F."/>
            <person name="Roux S."/>
            <person name="Paez-Espino D."/>
            <person name="Jungbluth S."/>
            <person name="Walsh D.A."/>
            <person name="Denef V.J."/>
            <person name="McMahon K.D."/>
            <person name="Konstantinidis K.T."/>
            <person name="Eloe-Fadrosh E.A."/>
            <person name="Kyrpides N.C."/>
            <person name="Woyke T."/>
        </authorList>
    </citation>
    <scope>NUCLEOTIDE SEQUENCE</scope>
    <source>
        <strain evidence="1">GVMAG-M-3300023174-68</strain>
    </source>
</reference>
<proteinExistence type="predicted"/>
<dbReference type="AlphaFoldDB" id="A0A6C0DWP2"/>
<dbReference type="EMBL" id="MN739682">
    <property type="protein sequence ID" value="QHT20733.1"/>
    <property type="molecule type" value="Genomic_DNA"/>
</dbReference>
<accession>A0A6C0DWP2</accession>
<sequence>MGINYTIRCFYGVVFKYDELSKINISDYEDLKNVAGRIGCEFPDELSNIWEEMNGDCYCIHPYFNSIQEDILYVYGEEYIDHEVSWGRTDGIITDFVTLERWYDDNKGIVEKKVLNLCKQNGLHYRNPEILMLLSVY</sequence>